<dbReference type="EMBL" id="CAIF01000235">
    <property type="protein sequence ID" value="CCH46251.1"/>
    <property type="molecule type" value="Genomic_DNA"/>
</dbReference>
<evidence type="ECO:0000313" key="2">
    <source>
        <dbReference type="EMBL" id="CCH46251.1"/>
    </source>
</evidence>
<reference evidence="2 3" key="1">
    <citation type="journal article" date="2012" name="Eukaryot. Cell">
        <title>Draft genome sequence of Wickerhamomyces ciferrii NRRL Y-1031 F-60-10.</title>
        <authorList>
            <person name="Schneider J."/>
            <person name="Andrea H."/>
            <person name="Blom J."/>
            <person name="Jaenicke S."/>
            <person name="Ruckert C."/>
            <person name="Schorsch C."/>
            <person name="Szczepanowski R."/>
            <person name="Farwick M."/>
            <person name="Goesmann A."/>
            <person name="Puhler A."/>
            <person name="Schaffer S."/>
            <person name="Tauch A."/>
            <person name="Kohler T."/>
            <person name="Brinkrolf K."/>
        </authorList>
    </citation>
    <scope>NUCLEOTIDE SEQUENCE [LARGE SCALE GENOMIC DNA]</scope>
    <source>
        <strain evidence="3">ATCC 14091 / BCRC 22168 / CBS 111 / JCM 3599 / NBRC 0793 / NRRL Y-1031 F-60-10</strain>
    </source>
</reference>
<keyword evidence="1" id="KW-0732">Signal</keyword>
<dbReference type="InParanoid" id="K0KSW6"/>
<comment type="caution">
    <text evidence="2">The sequence shown here is derived from an EMBL/GenBank/DDBJ whole genome shotgun (WGS) entry which is preliminary data.</text>
</comment>
<keyword evidence="3" id="KW-1185">Reference proteome</keyword>
<proteinExistence type="predicted"/>
<evidence type="ECO:0000256" key="1">
    <source>
        <dbReference type="SAM" id="SignalP"/>
    </source>
</evidence>
<feature type="signal peptide" evidence="1">
    <location>
        <begin position="1"/>
        <end position="19"/>
    </location>
</feature>
<organism evidence="2 3">
    <name type="scientific">Wickerhamomyces ciferrii (strain ATCC 14091 / BCRC 22168 / CBS 111 / JCM 3599 / NBRC 0793 / NRRL Y-1031 F-60-10)</name>
    <name type="common">Yeast</name>
    <name type="synonym">Pichia ciferrii</name>
    <dbReference type="NCBI Taxonomy" id="1206466"/>
    <lineage>
        <taxon>Eukaryota</taxon>
        <taxon>Fungi</taxon>
        <taxon>Dikarya</taxon>
        <taxon>Ascomycota</taxon>
        <taxon>Saccharomycotina</taxon>
        <taxon>Saccharomycetes</taxon>
        <taxon>Phaffomycetales</taxon>
        <taxon>Wickerhamomycetaceae</taxon>
        <taxon>Wickerhamomyces</taxon>
    </lineage>
</organism>
<protein>
    <submittedName>
        <fullName evidence="2">Secreted protein</fullName>
    </submittedName>
</protein>
<evidence type="ECO:0000313" key="3">
    <source>
        <dbReference type="Proteomes" id="UP000009328"/>
    </source>
</evidence>
<feature type="chain" id="PRO_5003834967" evidence="1">
    <location>
        <begin position="20"/>
        <end position="150"/>
    </location>
</feature>
<accession>K0KSW6</accession>
<dbReference type="AlphaFoldDB" id="K0KSW6"/>
<dbReference type="Proteomes" id="UP000009328">
    <property type="component" value="Unassembled WGS sequence"/>
</dbReference>
<dbReference type="HOGENOM" id="CLU_1741995_0_0_1"/>
<gene>
    <name evidence="2" type="ORF">BN7_5842</name>
</gene>
<name>K0KSW6_WICCF</name>
<sequence length="150" mass="15581">MYALRQIIALTTLLPVILAAVKELPSKAYVSSGSNVQFGLNVKKDDLPGAGTFLISAVTSSRNPNQITLDDKSGSISDSLSSNFAKIDDTSAIASYHYNGEGDVSVSFQGKPSSGQTSGAGIKFAGSFVEDSVSGRSVNDIYNFDASSSA</sequence>